<dbReference type="InterPro" id="IPR043502">
    <property type="entry name" value="DNA/RNA_pol_sf"/>
</dbReference>
<comment type="caution">
    <text evidence="6">The sequence shown here is derived from an EMBL/GenBank/DDBJ whole genome shotgun (WGS) entry which is preliminary data.</text>
</comment>
<dbReference type="PANTHER" id="PTHR11439:SF484">
    <property type="entry name" value="REVERSE TRANSCRIPTASE TY1_COPIA-TYPE DOMAIN-CONTAINING PROTEIN"/>
    <property type="match status" value="1"/>
</dbReference>
<evidence type="ECO:0000256" key="1">
    <source>
        <dbReference type="SAM" id="MobiDB-lite"/>
    </source>
</evidence>
<dbReference type="InterPro" id="IPR008906">
    <property type="entry name" value="HATC_C_dom"/>
</dbReference>
<feature type="compositionally biased region" description="Gly residues" evidence="1">
    <location>
        <begin position="55"/>
        <end position="67"/>
    </location>
</feature>
<evidence type="ECO:0000313" key="6">
    <source>
        <dbReference type="EMBL" id="RVW84278.1"/>
    </source>
</evidence>
<dbReference type="SUPFAM" id="SSF53098">
    <property type="entry name" value="Ribonuclease H-like"/>
    <property type="match status" value="2"/>
</dbReference>
<dbReference type="GO" id="GO:0003676">
    <property type="term" value="F:nucleic acid binding"/>
    <property type="evidence" value="ECO:0007669"/>
    <property type="project" value="InterPro"/>
</dbReference>
<dbReference type="SUPFAM" id="SSF56672">
    <property type="entry name" value="DNA/RNA polymerases"/>
    <property type="match status" value="1"/>
</dbReference>
<accession>A0A438HIM5</accession>
<evidence type="ECO:0000259" key="3">
    <source>
        <dbReference type="Pfam" id="PF05699"/>
    </source>
</evidence>
<dbReference type="InterPro" id="IPR012337">
    <property type="entry name" value="RNaseH-like_sf"/>
</dbReference>
<feature type="region of interest" description="Disordered" evidence="1">
    <location>
        <begin position="554"/>
        <end position="590"/>
    </location>
</feature>
<dbReference type="GO" id="GO:0046983">
    <property type="term" value="F:protein dimerization activity"/>
    <property type="evidence" value="ECO:0007669"/>
    <property type="project" value="InterPro"/>
</dbReference>
<dbReference type="InterPro" id="IPR007021">
    <property type="entry name" value="DUF659"/>
</dbReference>
<feature type="domain" description="HAT C-terminal dimerisation" evidence="3">
    <location>
        <begin position="428"/>
        <end position="493"/>
    </location>
</feature>
<dbReference type="Pfam" id="PF05699">
    <property type="entry name" value="Dimer_Tnp_hAT"/>
    <property type="match status" value="1"/>
</dbReference>
<dbReference type="PANTHER" id="PTHR11439">
    <property type="entry name" value="GAG-POL-RELATED RETROTRANSPOSON"/>
    <property type="match status" value="1"/>
</dbReference>
<dbReference type="Pfam" id="PF07727">
    <property type="entry name" value="RVT_2"/>
    <property type="match status" value="2"/>
</dbReference>
<dbReference type="InterPro" id="IPR013103">
    <property type="entry name" value="RVT_2"/>
</dbReference>
<feature type="domain" description="Reverse transcriptase Ty1/copia-type" evidence="4">
    <location>
        <begin position="947"/>
        <end position="995"/>
    </location>
</feature>
<reference evidence="6 7" key="1">
    <citation type="journal article" date="2018" name="PLoS Genet.">
        <title>Population sequencing reveals clonal diversity and ancestral inbreeding in the grapevine cultivar Chardonnay.</title>
        <authorList>
            <person name="Roach M.J."/>
            <person name="Johnson D.L."/>
            <person name="Bohlmann J."/>
            <person name="van Vuuren H.J."/>
            <person name="Jones S.J."/>
            <person name="Pretorius I.S."/>
            <person name="Schmidt S.A."/>
            <person name="Borneman A.R."/>
        </authorList>
    </citation>
    <scope>NUCLEOTIDE SEQUENCE [LARGE SCALE GENOMIC DNA]</scope>
    <source>
        <strain evidence="7">cv. Chardonnay</strain>
        <tissue evidence="6">Leaf</tissue>
    </source>
</reference>
<feature type="compositionally biased region" description="Polar residues" evidence="1">
    <location>
        <begin position="554"/>
        <end position="569"/>
    </location>
</feature>
<gene>
    <name evidence="6" type="primary">RE1_3142</name>
    <name evidence="6" type="ORF">CK203_036655</name>
</gene>
<organism evidence="6 7">
    <name type="scientific">Vitis vinifera</name>
    <name type="common">Grape</name>
    <dbReference type="NCBI Taxonomy" id="29760"/>
    <lineage>
        <taxon>Eukaryota</taxon>
        <taxon>Viridiplantae</taxon>
        <taxon>Streptophyta</taxon>
        <taxon>Embryophyta</taxon>
        <taxon>Tracheophyta</taxon>
        <taxon>Spermatophyta</taxon>
        <taxon>Magnoliopsida</taxon>
        <taxon>eudicotyledons</taxon>
        <taxon>Gunneridae</taxon>
        <taxon>Pentapetalae</taxon>
        <taxon>rosids</taxon>
        <taxon>Vitales</taxon>
        <taxon>Vitaceae</taxon>
        <taxon>Viteae</taxon>
        <taxon>Vitis</taxon>
    </lineage>
</organism>
<evidence type="ECO:0000259" key="2">
    <source>
        <dbReference type="Pfam" id="PF04937"/>
    </source>
</evidence>
<dbReference type="AlphaFoldDB" id="A0A438HIM5"/>
<dbReference type="Pfam" id="PF25597">
    <property type="entry name" value="SH3_retrovirus"/>
    <property type="match status" value="1"/>
</dbReference>
<protein>
    <submittedName>
        <fullName evidence="6">Retrovirus-related Pol polyprotein from transposon RE1</fullName>
    </submittedName>
</protein>
<feature type="region of interest" description="Disordered" evidence="1">
    <location>
        <begin position="37"/>
        <end position="96"/>
    </location>
</feature>
<dbReference type="Proteomes" id="UP000288805">
    <property type="component" value="Unassembled WGS sequence"/>
</dbReference>
<dbReference type="Pfam" id="PF04937">
    <property type="entry name" value="DUF659"/>
    <property type="match status" value="1"/>
</dbReference>
<evidence type="ECO:0000313" key="7">
    <source>
        <dbReference type="Proteomes" id="UP000288805"/>
    </source>
</evidence>
<dbReference type="InterPro" id="IPR036397">
    <property type="entry name" value="RNaseH_sf"/>
</dbReference>
<feature type="compositionally biased region" description="Polar residues" evidence="1">
    <location>
        <begin position="81"/>
        <end position="94"/>
    </location>
</feature>
<feature type="domain" description="Retroviral polymerase SH3-like" evidence="5">
    <location>
        <begin position="669"/>
        <end position="721"/>
    </location>
</feature>
<evidence type="ECO:0000259" key="4">
    <source>
        <dbReference type="Pfam" id="PF07727"/>
    </source>
</evidence>
<evidence type="ECO:0000259" key="5">
    <source>
        <dbReference type="Pfam" id="PF25597"/>
    </source>
</evidence>
<dbReference type="InterPro" id="IPR057670">
    <property type="entry name" value="SH3_retrovirus"/>
</dbReference>
<sequence length="1139" mass="129483">MKPCNKVSEDARLECKEALANFKDQKTKRNELLQEIGMGPTSMHESALSKTIGTLGSGSGSGSGSVSGSGEPIPRGPMDKFTTSQPRQSTLNSKWKQEERKEVCRKIGRFMYSKGLPFNTVNDPYWFPIIDTVANFGPGFKPSSMHELRTWILKEEVNDLSIIMEDHKKAWKQYGCSIMSDGWTDGKSSECWNEAYGKRSRLWWTPYAAHCIDLMLEDIGKLNVHATTLSRARQVVKFIYGHTWVLSLMRTFTKNHELIRLAITRTWAKKVEGVKTRSTVLFDPNFWPHVAFCIKTTVPLVSVLREVDSEERPAMGYIYELMDSAKEKIAFNCRGMERKYGPIWRKIDARWTPQLHRPLHAAGYYLNPQLRYGDKFSNVDEVRKGLFECMDRMLDYQERLKADIQLDSYDQAMGEFGSRIAIDSRTLRSPTSWWMRFGGSTPELQKFAIRVLSLTCSASGCERNWSTFESIHTKKRNRLEHQRLNALVYVRYNTRLRERSLQRKQNVDPILVEEIDSNDEWIAEKEDPLLPLDLCWLQDNELFNVDAIRVVSSNSQETQASSNHMVSSHSYKRKHNEVPSTSGGKGKEKELNLTPIDEDEDLDEMGIHDSGHFPTIDTLDEDDDDLGEEDLTPFTSFMSHHGILHQSSCAHTPQQNGVAERKNRHLVETARQLSAKAMKCLFLGYSRLQKGYRCYSLETHRYFISVDVTFFEDSPFFSTTSESLPVSEVLPLPIVSPTDVVPPRPLQVYHRRPRVAAPLPFAEAPADSLPTLRLLLSQLCLLLMIYPLLFGKSTHEALSHPGWRQTMVDEMAALHSNGTWDLVVLPSGKSTVGCRWSTQLRLIAYVRMLLSMAAMCSWPLYQLDIKNVFLHGDLVEEVYMEQPPGFCSGGVWFSVQLRRSLYGLKQSPRAWFGRFSSVVQEFGMLHSTADHSVFYHHNSLGQCIYLTKDLGKLKYFLGIEIAQSSSGVVLSQRKYALDILEETGMLDCKPVDTPMDPNVKLVPGQGEPLGDPGRYRRLVGKLNYLTITRPDISFPVSVVSQFLQSPCDSHWDAVIRILRYIKSTPGQGVLYENRGHTQVVGYTDADWAGSPTDRRSTSGYCVFIGGNLISWKSKKQDVVARSSAEAEYRAMAQHVNSYG</sequence>
<feature type="domain" description="Reverse transcriptase Ty1/copia-type" evidence="4">
    <location>
        <begin position="844"/>
        <end position="939"/>
    </location>
</feature>
<feature type="domain" description="DUF659" evidence="2">
    <location>
        <begin position="144"/>
        <end position="191"/>
    </location>
</feature>
<dbReference type="Gene3D" id="3.30.420.10">
    <property type="entry name" value="Ribonuclease H-like superfamily/Ribonuclease H"/>
    <property type="match status" value="1"/>
</dbReference>
<name>A0A438HIM5_VITVI</name>
<dbReference type="CDD" id="cd09272">
    <property type="entry name" value="RNase_HI_RT_Ty1"/>
    <property type="match status" value="1"/>
</dbReference>
<dbReference type="EMBL" id="QGNW01000217">
    <property type="protein sequence ID" value="RVW84278.1"/>
    <property type="molecule type" value="Genomic_DNA"/>
</dbReference>
<proteinExistence type="predicted"/>